<organism evidence="4 5">
    <name type="scientific">Solirubrobacter pauli</name>
    <dbReference type="NCBI Taxonomy" id="166793"/>
    <lineage>
        <taxon>Bacteria</taxon>
        <taxon>Bacillati</taxon>
        <taxon>Actinomycetota</taxon>
        <taxon>Thermoleophilia</taxon>
        <taxon>Solirubrobacterales</taxon>
        <taxon>Solirubrobacteraceae</taxon>
        <taxon>Solirubrobacter</taxon>
    </lineage>
</organism>
<evidence type="ECO:0000313" key="5">
    <source>
        <dbReference type="Proteomes" id="UP000278962"/>
    </source>
</evidence>
<gene>
    <name evidence="4" type="ORF">C8N24_0545</name>
</gene>
<comment type="caution">
    <text evidence="4">The sequence shown here is derived from an EMBL/GenBank/DDBJ whole genome shotgun (WGS) entry which is preliminary data.</text>
</comment>
<dbReference type="PROSITE" id="PS50297">
    <property type="entry name" value="ANK_REP_REGION"/>
    <property type="match status" value="3"/>
</dbReference>
<keyword evidence="2 3" id="KW-0040">ANK repeat</keyword>
<dbReference type="PROSITE" id="PS50088">
    <property type="entry name" value="ANK_REPEAT"/>
    <property type="match status" value="5"/>
</dbReference>
<dbReference type="RefSeq" id="WP_170178801.1">
    <property type="nucleotide sequence ID" value="NZ_RBIL01000001.1"/>
</dbReference>
<dbReference type="AlphaFoldDB" id="A0A660L6V0"/>
<reference evidence="4 5" key="1">
    <citation type="submission" date="2018-10" db="EMBL/GenBank/DDBJ databases">
        <title>Genomic Encyclopedia of Archaeal and Bacterial Type Strains, Phase II (KMG-II): from individual species to whole genera.</title>
        <authorList>
            <person name="Goeker M."/>
        </authorList>
    </citation>
    <scope>NUCLEOTIDE SEQUENCE [LARGE SCALE GENOMIC DNA]</scope>
    <source>
        <strain evidence="4 5">DSM 14954</strain>
    </source>
</reference>
<feature type="repeat" description="ANK" evidence="3">
    <location>
        <begin position="129"/>
        <end position="161"/>
    </location>
</feature>
<dbReference type="Pfam" id="PF12796">
    <property type="entry name" value="Ank_2"/>
    <property type="match status" value="2"/>
</dbReference>
<sequence>MSLFEAAKAGDSGAVQALLRDGADVNARESGDNTCALHWAAAGGHLEVVRLLVDAGGDVAGNGDDHALGVIGWATCWESPRPDVAEFLVSRGARHHIFSALALGLADEVRAIVAADPGALNQRMSRNEDHRLPLQFVVARGQADMVELLVSLGADPLGVDGFGHFAATYASVAGVDDAVMRAIAALSQAEIASAERGQRPARGYEVDLLAALALGDVDTAARFSSVVGPGVLHLMAKRGDADAVRWLLGRGANPDALWTHFGVDVTALHLAVMGGHEEVAHVLLAAGADPTIRDSVHNQDALGWARHFEQTALVPLFEPDREDGVSVVLEFEERDAHLKEIIEAFDDGWVVGISSTSGLVRLDLATPGTTTWGAAVTLVEGRLERLPFDWRSHVACRRP</sequence>
<dbReference type="InterPro" id="IPR036770">
    <property type="entry name" value="Ankyrin_rpt-contain_sf"/>
</dbReference>
<dbReference type="Proteomes" id="UP000278962">
    <property type="component" value="Unassembled WGS sequence"/>
</dbReference>
<dbReference type="EMBL" id="RBIL01000001">
    <property type="protein sequence ID" value="RKQ90732.1"/>
    <property type="molecule type" value="Genomic_DNA"/>
</dbReference>
<dbReference type="PANTHER" id="PTHR24171">
    <property type="entry name" value="ANKYRIN REPEAT DOMAIN-CONTAINING PROTEIN 39-RELATED"/>
    <property type="match status" value="1"/>
</dbReference>
<dbReference type="Gene3D" id="1.25.40.20">
    <property type="entry name" value="Ankyrin repeat-containing domain"/>
    <property type="match status" value="3"/>
</dbReference>
<accession>A0A660L6V0</accession>
<feature type="repeat" description="ANK" evidence="3">
    <location>
        <begin position="263"/>
        <end position="295"/>
    </location>
</feature>
<feature type="repeat" description="ANK" evidence="3">
    <location>
        <begin position="32"/>
        <end position="64"/>
    </location>
</feature>
<dbReference type="SUPFAM" id="SSF48403">
    <property type="entry name" value="Ankyrin repeat"/>
    <property type="match status" value="1"/>
</dbReference>
<evidence type="ECO:0000256" key="1">
    <source>
        <dbReference type="ARBA" id="ARBA00022737"/>
    </source>
</evidence>
<keyword evidence="5" id="KW-1185">Reference proteome</keyword>
<feature type="repeat" description="ANK" evidence="3">
    <location>
        <begin position="1"/>
        <end position="30"/>
    </location>
</feature>
<feature type="repeat" description="ANK" evidence="3">
    <location>
        <begin position="227"/>
        <end position="256"/>
    </location>
</feature>
<dbReference type="SMART" id="SM00248">
    <property type="entry name" value="ANK"/>
    <property type="match status" value="5"/>
</dbReference>
<proteinExistence type="predicted"/>
<evidence type="ECO:0000313" key="4">
    <source>
        <dbReference type="EMBL" id="RKQ90732.1"/>
    </source>
</evidence>
<name>A0A660L6V0_9ACTN</name>
<protein>
    <submittedName>
        <fullName evidence="4">Ankyrin repeat protein</fullName>
    </submittedName>
</protein>
<evidence type="ECO:0000256" key="2">
    <source>
        <dbReference type="ARBA" id="ARBA00023043"/>
    </source>
</evidence>
<evidence type="ECO:0000256" key="3">
    <source>
        <dbReference type="PROSITE-ProRule" id="PRU00023"/>
    </source>
</evidence>
<dbReference type="InterPro" id="IPR002110">
    <property type="entry name" value="Ankyrin_rpt"/>
</dbReference>
<keyword evidence="1" id="KW-0677">Repeat</keyword>